<feature type="chain" id="PRO_5012213991" description="SGNH hydrolase-type esterase domain-containing protein" evidence="1">
    <location>
        <begin position="19"/>
        <end position="318"/>
    </location>
</feature>
<dbReference type="Gene3D" id="3.40.50.1110">
    <property type="entry name" value="SGNH hydrolase"/>
    <property type="match status" value="1"/>
</dbReference>
<dbReference type="InterPro" id="IPR036514">
    <property type="entry name" value="SGNH_hydro_sf"/>
</dbReference>
<evidence type="ECO:0008006" key="4">
    <source>
        <dbReference type="Google" id="ProtNLM"/>
    </source>
</evidence>
<accession>A0A1X2HSI5</accession>
<dbReference type="InParanoid" id="A0A1X2HSI5"/>
<gene>
    <name evidence="2" type="ORF">BCR43DRAFT_465493</name>
</gene>
<dbReference type="GO" id="GO:0006644">
    <property type="term" value="P:phospholipid metabolic process"/>
    <property type="evidence" value="ECO:0007669"/>
    <property type="project" value="TreeGrafter"/>
</dbReference>
<comment type="caution">
    <text evidence="2">The sequence shown here is derived from an EMBL/GenBank/DDBJ whole genome shotgun (WGS) entry which is preliminary data.</text>
</comment>
<dbReference type="EMBL" id="MCGN01000001">
    <property type="protein sequence ID" value="ORZ02444.1"/>
    <property type="molecule type" value="Genomic_DNA"/>
</dbReference>
<evidence type="ECO:0000256" key="1">
    <source>
        <dbReference type="SAM" id="SignalP"/>
    </source>
</evidence>
<dbReference type="Pfam" id="PF00657">
    <property type="entry name" value="Lipase_GDSL"/>
    <property type="match status" value="1"/>
</dbReference>
<dbReference type="AlphaFoldDB" id="A0A1X2HSI5"/>
<dbReference type="SUPFAM" id="SSF52266">
    <property type="entry name" value="SGNH hydrolase"/>
    <property type="match status" value="1"/>
</dbReference>
<dbReference type="InterPro" id="IPR038885">
    <property type="entry name" value="PLB1"/>
</dbReference>
<organism evidence="2 3">
    <name type="scientific">Syncephalastrum racemosum</name>
    <name type="common">Filamentous fungus</name>
    <dbReference type="NCBI Taxonomy" id="13706"/>
    <lineage>
        <taxon>Eukaryota</taxon>
        <taxon>Fungi</taxon>
        <taxon>Fungi incertae sedis</taxon>
        <taxon>Mucoromycota</taxon>
        <taxon>Mucoromycotina</taxon>
        <taxon>Mucoromycetes</taxon>
        <taxon>Mucorales</taxon>
        <taxon>Syncephalastraceae</taxon>
        <taxon>Syncephalastrum</taxon>
    </lineage>
</organism>
<keyword evidence="3" id="KW-1185">Reference proteome</keyword>
<dbReference type="PANTHER" id="PTHR21325:SF31">
    <property type="entry name" value="GH22081P-RELATED"/>
    <property type="match status" value="1"/>
</dbReference>
<evidence type="ECO:0000313" key="2">
    <source>
        <dbReference type="EMBL" id="ORZ02444.1"/>
    </source>
</evidence>
<dbReference type="OMA" id="EHTPEID"/>
<dbReference type="PANTHER" id="PTHR21325">
    <property type="entry name" value="PHOSPHOLIPASE B, PLB1"/>
    <property type="match status" value="1"/>
</dbReference>
<evidence type="ECO:0000313" key="3">
    <source>
        <dbReference type="Proteomes" id="UP000242180"/>
    </source>
</evidence>
<reference evidence="2 3" key="1">
    <citation type="submission" date="2016-07" db="EMBL/GenBank/DDBJ databases">
        <title>Pervasive Adenine N6-methylation of Active Genes in Fungi.</title>
        <authorList>
            <consortium name="DOE Joint Genome Institute"/>
            <person name="Mondo S.J."/>
            <person name="Dannebaum R.O."/>
            <person name="Kuo R.C."/>
            <person name="Labutti K."/>
            <person name="Haridas S."/>
            <person name="Kuo A."/>
            <person name="Salamov A."/>
            <person name="Ahrendt S.R."/>
            <person name="Lipzen A."/>
            <person name="Sullivan W."/>
            <person name="Andreopoulos W.B."/>
            <person name="Clum A."/>
            <person name="Lindquist E."/>
            <person name="Daum C."/>
            <person name="Ramamoorthy G.K."/>
            <person name="Gryganskyi A."/>
            <person name="Culley D."/>
            <person name="Magnuson J.K."/>
            <person name="James T.Y."/>
            <person name="O'Malley M.A."/>
            <person name="Stajich J.E."/>
            <person name="Spatafora J.W."/>
            <person name="Visel A."/>
            <person name="Grigoriev I.V."/>
        </authorList>
    </citation>
    <scope>NUCLEOTIDE SEQUENCE [LARGE SCALE GENOMIC DNA]</scope>
    <source>
        <strain evidence="2 3">NRRL 2496</strain>
    </source>
</reference>
<keyword evidence="1" id="KW-0732">Signal</keyword>
<sequence length="318" mass="35216">MKHTTLVFCASALSAVLAAPTSQIFAPSIDQCPPLPRREQYAASVHDLRPDDFEVIAGIGDSLMAAVFARNADTPVVHKDQLNQYPGVSFVMGGDSGQVTLPNLLQHYSRQDLVGASVGERPLKTCPDTFFCLEENQQVEDQDHLNAAFGGATSQAFEGQIRYLIKHFGKGTPLANKWKMLTVYIGHNDLAVSCMPEYSFEEYRKRMEAGLQLLKDNVDKVHINLVGLMHIEKIHEVTSSKPGYIRPFEDGSMQIQNYECVCCLKGQTDTITRNVPQFDSSLKVLAAKFSDINLSSTFSVTYQPLKLDLGAVPPEVFR</sequence>
<name>A0A1X2HSI5_SYNRA</name>
<feature type="signal peptide" evidence="1">
    <location>
        <begin position="1"/>
        <end position="18"/>
    </location>
</feature>
<dbReference type="GO" id="GO:0004620">
    <property type="term" value="F:phospholipase activity"/>
    <property type="evidence" value="ECO:0007669"/>
    <property type="project" value="InterPro"/>
</dbReference>
<protein>
    <recommendedName>
        <fullName evidence="4">SGNH hydrolase-type esterase domain-containing protein</fullName>
    </recommendedName>
</protein>
<proteinExistence type="predicted"/>
<dbReference type="InterPro" id="IPR001087">
    <property type="entry name" value="GDSL"/>
</dbReference>
<dbReference type="OrthoDB" id="10265800at2759"/>
<dbReference type="STRING" id="13706.A0A1X2HSI5"/>
<dbReference type="Proteomes" id="UP000242180">
    <property type="component" value="Unassembled WGS sequence"/>
</dbReference>